<feature type="transmembrane region" description="Helical" evidence="1">
    <location>
        <begin position="132"/>
        <end position="165"/>
    </location>
</feature>
<dbReference type="AlphaFoldDB" id="A0A7C9QR66"/>
<accession>A0A7C9QR66</accession>
<evidence type="ECO:0008006" key="4">
    <source>
        <dbReference type="Google" id="ProtNLM"/>
    </source>
</evidence>
<organism evidence="2 3">
    <name type="scientific">Magnetospirillum aberrantis SpK</name>
    <dbReference type="NCBI Taxonomy" id="908842"/>
    <lineage>
        <taxon>Bacteria</taxon>
        <taxon>Pseudomonadati</taxon>
        <taxon>Pseudomonadota</taxon>
        <taxon>Alphaproteobacteria</taxon>
        <taxon>Rhodospirillales</taxon>
        <taxon>Rhodospirillaceae</taxon>
        <taxon>Magnetospirillum</taxon>
    </lineage>
</organism>
<proteinExistence type="predicted"/>
<dbReference type="EMBL" id="JAAIYP010000004">
    <property type="protein sequence ID" value="NFV78623.1"/>
    <property type="molecule type" value="Genomic_DNA"/>
</dbReference>
<comment type="caution">
    <text evidence="2">The sequence shown here is derived from an EMBL/GenBank/DDBJ whole genome shotgun (WGS) entry which is preliminary data.</text>
</comment>
<gene>
    <name evidence="2" type="ORF">G4223_00640</name>
</gene>
<keyword evidence="3" id="KW-1185">Reference proteome</keyword>
<reference evidence="2 3" key="1">
    <citation type="submission" date="2020-02" db="EMBL/GenBank/DDBJ databases">
        <authorList>
            <person name="Dziuba M."/>
            <person name="Kuznetsov B."/>
            <person name="Mardanov A."/>
            <person name="Ravin N."/>
            <person name="Grouzdev D."/>
        </authorList>
    </citation>
    <scope>NUCLEOTIDE SEQUENCE [LARGE SCALE GENOMIC DNA]</scope>
    <source>
        <strain evidence="2 3">SpK</strain>
    </source>
</reference>
<feature type="transmembrane region" description="Helical" evidence="1">
    <location>
        <begin position="341"/>
        <end position="363"/>
    </location>
</feature>
<keyword evidence="1" id="KW-1133">Transmembrane helix</keyword>
<evidence type="ECO:0000313" key="2">
    <source>
        <dbReference type="EMBL" id="NFV78623.1"/>
    </source>
</evidence>
<dbReference type="RefSeq" id="WP_163673726.1">
    <property type="nucleotide sequence ID" value="NZ_JAAIYP010000004.1"/>
</dbReference>
<evidence type="ECO:0000313" key="3">
    <source>
        <dbReference type="Proteomes" id="UP000480684"/>
    </source>
</evidence>
<feature type="transmembrane region" description="Helical" evidence="1">
    <location>
        <begin position="259"/>
        <end position="287"/>
    </location>
</feature>
<feature type="transmembrane region" description="Helical" evidence="1">
    <location>
        <begin position="219"/>
        <end position="239"/>
    </location>
</feature>
<feature type="transmembrane region" description="Helical" evidence="1">
    <location>
        <begin position="177"/>
        <end position="198"/>
    </location>
</feature>
<protein>
    <recommendedName>
        <fullName evidence="4">Glycosyltransferase family 39 protein</fullName>
    </recommendedName>
</protein>
<feature type="transmembrane region" description="Helical" evidence="1">
    <location>
        <begin position="90"/>
        <end position="111"/>
    </location>
</feature>
<evidence type="ECO:0000256" key="1">
    <source>
        <dbReference type="SAM" id="Phobius"/>
    </source>
</evidence>
<keyword evidence="1" id="KW-0812">Transmembrane</keyword>
<sequence>MPNKASLLWVSAHQTLTSRGARLATFPLLLAVMVLPVLAGPVAPLADFVNHLARMHVLAARDSHPLLAELYRVQWAVIPNLIMDAVVPPLVRVFGVYAAGQIFVAATLLVLATGPMMVHRALFGRFSPLPMVAVLFLYNGMLLFGLMNYLLGLGIALWGLAGWIALRDRSLWLRLPLATAIVAVLFFCHLFDVGLFGLAAGSLELWRWSRDWPVAPRRLVADSLALLVPFLPVPLLMLASPTMGLSHDVLWLPQGKMDGITAIIQLYGDVTDLVFGGLLIGGGLWLARRRLLGLHPAGWTLFVIGVLVFLALPRMLFGSWLADQRMPIALLFLVLGFLRPASGRTLGAAFYTLLIGLSLFRVVDVQAHWSQLGNRYQEFRAASQLIAPGASVLVATADQPAGTEAANLAISHAACLAVIERDALVSTVFSVPGKQILDVAPAKRDRVDAEDGDPPTVSQMLAAADGPLPGKPRYWDRWGQRYDYLFVLYTRRGDDNPDPEQLALLTEGDAFQLYQIRR</sequence>
<feature type="transmembrane region" description="Helical" evidence="1">
    <location>
        <begin position="299"/>
        <end position="321"/>
    </location>
</feature>
<keyword evidence="1" id="KW-0472">Membrane</keyword>
<dbReference type="Proteomes" id="UP000480684">
    <property type="component" value="Unassembled WGS sequence"/>
</dbReference>
<name>A0A7C9QR66_9PROT</name>